<sequence>MTNIGRQWTNGYRWESPPTRQATILGYEPTGIRRQYVYSPSVITDYLSGFWQTPGISDRQSYRRHICSPFHNTLII</sequence>
<reference evidence="1 2" key="1">
    <citation type="submission" date="2014-04" db="EMBL/GenBank/DDBJ databases">
        <authorList>
            <consortium name="DOE Joint Genome Institute"/>
            <person name="Kuo A."/>
            <person name="Zuccaro A."/>
            <person name="Kohler A."/>
            <person name="Nagy L.G."/>
            <person name="Floudas D."/>
            <person name="Copeland A."/>
            <person name="Barry K.W."/>
            <person name="Cichocki N."/>
            <person name="Veneault-Fourrey C."/>
            <person name="LaButti K."/>
            <person name="Lindquist E.A."/>
            <person name="Lipzen A."/>
            <person name="Lundell T."/>
            <person name="Morin E."/>
            <person name="Murat C."/>
            <person name="Sun H."/>
            <person name="Tunlid A."/>
            <person name="Henrissat B."/>
            <person name="Grigoriev I.V."/>
            <person name="Hibbett D.S."/>
            <person name="Martin F."/>
            <person name="Nordberg H.P."/>
            <person name="Cantor M.N."/>
            <person name="Hua S.X."/>
        </authorList>
    </citation>
    <scope>NUCLEOTIDE SEQUENCE [LARGE SCALE GENOMIC DNA]</scope>
    <source>
        <strain evidence="1 2">MAFF 305830</strain>
    </source>
</reference>
<reference evidence="2" key="2">
    <citation type="submission" date="2015-01" db="EMBL/GenBank/DDBJ databases">
        <title>Evolutionary Origins and Diversification of the Mycorrhizal Mutualists.</title>
        <authorList>
            <consortium name="DOE Joint Genome Institute"/>
            <consortium name="Mycorrhizal Genomics Consortium"/>
            <person name="Kohler A."/>
            <person name="Kuo A."/>
            <person name="Nagy L.G."/>
            <person name="Floudas D."/>
            <person name="Copeland A."/>
            <person name="Barry K.W."/>
            <person name="Cichocki N."/>
            <person name="Veneault-Fourrey C."/>
            <person name="LaButti K."/>
            <person name="Lindquist E.A."/>
            <person name="Lipzen A."/>
            <person name="Lundell T."/>
            <person name="Morin E."/>
            <person name="Murat C."/>
            <person name="Riley R."/>
            <person name="Ohm R."/>
            <person name="Sun H."/>
            <person name="Tunlid A."/>
            <person name="Henrissat B."/>
            <person name="Grigoriev I.V."/>
            <person name="Hibbett D.S."/>
            <person name="Martin F."/>
        </authorList>
    </citation>
    <scope>NUCLEOTIDE SEQUENCE [LARGE SCALE GENOMIC DNA]</scope>
    <source>
        <strain evidence="2">MAFF 305830</strain>
    </source>
</reference>
<dbReference type="AlphaFoldDB" id="A0A0C3AMX8"/>
<organism evidence="1 2">
    <name type="scientific">Serendipita vermifera MAFF 305830</name>
    <dbReference type="NCBI Taxonomy" id="933852"/>
    <lineage>
        <taxon>Eukaryota</taxon>
        <taxon>Fungi</taxon>
        <taxon>Dikarya</taxon>
        <taxon>Basidiomycota</taxon>
        <taxon>Agaricomycotina</taxon>
        <taxon>Agaricomycetes</taxon>
        <taxon>Sebacinales</taxon>
        <taxon>Serendipitaceae</taxon>
        <taxon>Serendipita</taxon>
    </lineage>
</organism>
<evidence type="ECO:0000313" key="2">
    <source>
        <dbReference type="Proteomes" id="UP000054097"/>
    </source>
</evidence>
<dbReference type="Proteomes" id="UP000054097">
    <property type="component" value="Unassembled WGS sequence"/>
</dbReference>
<proteinExistence type="predicted"/>
<accession>A0A0C3AMX8</accession>
<evidence type="ECO:0000313" key="1">
    <source>
        <dbReference type="EMBL" id="KIM20601.1"/>
    </source>
</evidence>
<gene>
    <name evidence="1" type="ORF">M408DRAFT_333913</name>
</gene>
<dbReference type="HOGENOM" id="CLU_2656010_0_0_1"/>
<dbReference type="EMBL" id="KN824419">
    <property type="protein sequence ID" value="KIM20601.1"/>
    <property type="molecule type" value="Genomic_DNA"/>
</dbReference>
<name>A0A0C3AMX8_SERVB</name>
<protein>
    <submittedName>
        <fullName evidence="1">Uncharacterized protein</fullName>
    </submittedName>
</protein>
<keyword evidence="2" id="KW-1185">Reference proteome</keyword>